<feature type="compositionally biased region" description="Basic and acidic residues" evidence="1">
    <location>
        <begin position="207"/>
        <end position="218"/>
    </location>
</feature>
<dbReference type="AlphaFoldDB" id="A0A2G8KNT2"/>
<reference evidence="2 3" key="1">
    <citation type="journal article" date="2017" name="PLoS Biol.">
        <title>The sea cucumber genome provides insights into morphological evolution and visceral regeneration.</title>
        <authorList>
            <person name="Zhang X."/>
            <person name="Sun L."/>
            <person name="Yuan J."/>
            <person name="Sun Y."/>
            <person name="Gao Y."/>
            <person name="Zhang L."/>
            <person name="Li S."/>
            <person name="Dai H."/>
            <person name="Hamel J.F."/>
            <person name="Liu C."/>
            <person name="Yu Y."/>
            <person name="Liu S."/>
            <person name="Lin W."/>
            <person name="Guo K."/>
            <person name="Jin S."/>
            <person name="Xu P."/>
            <person name="Storey K.B."/>
            <person name="Huan P."/>
            <person name="Zhang T."/>
            <person name="Zhou Y."/>
            <person name="Zhang J."/>
            <person name="Lin C."/>
            <person name="Li X."/>
            <person name="Xing L."/>
            <person name="Huo D."/>
            <person name="Sun M."/>
            <person name="Wang L."/>
            <person name="Mercier A."/>
            <person name="Li F."/>
            <person name="Yang H."/>
            <person name="Xiang J."/>
        </authorList>
    </citation>
    <scope>NUCLEOTIDE SEQUENCE [LARGE SCALE GENOMIC DNA]</scope>
    <source>
        <strain evidence="2">Shaxun</strain>
        <tissue evidence="2">Muscle</tissue>
    </source>
</reference>
<keyword evidence="3" id="KW-1185">Reference proteome</keyword>
<dbReference type="EMBL" id="MRZV01000453">
    <property type="protein sequence ID" value="PIK49663.1"/>
    <property type="molecule type" value="Genomic_DNA"/>
</dbReference>
<gene>
    <name evidence="2" type="ORF">BSL78_13455</name>
</gene>
<feature type="compositionally biased region" description="Low complexity" evidence="1">
    <location>
        <begin position="193"/>
        <end position="206"/>
    </location>
</feature>
<dbReference type="STRING" id="307972.A0A2G8KNT2"/>
<dbReference type="OrthoDB" id="1919336at2759"/>
<feature type="compositionally biased region" description="Polar residues" evidence="1">
    <location>
        <begin position="236"/>
        <end position="245"/>
    </location>
</feature>
<feature type="compositionally biased region" description="Acidic residues" evidence="1">
    <location>
        <begin position="183"/>
        <end position="192"/>
    </location>
</feature>
<organism evidence="2 3">
    <name type="scientific">Stichopus japonicus</name>
    <name type="common">Sea cucumber</name>
    <dbReference type="NCBI Taxonomy" id="307972"/>
    <lineage>
        <taxon>Eukaryota</taxon>
        <taxon>Metazoa</taxon>
        <taxon>Echinodermata</taxon>
        <taxon>Eleutherozoa</taxon>
        <taxon>Echinozoa</taxon>
        <taxon>Holothuroidea</taxon>
        <taxon>Aspidochirotacea</taxon>
        <taxon>Aspidochirotida</taxon>
        <taxon>Stichopodidae</taxon>
        <taxon>Apostichopus</taxon>
    </lineage>
</organism>
<comment type="caution">
    <text evidence="2">The sequence shown here is derived from an EMBL/GenBank/DDBJ whole genome shotgun (WGS) entry which is preliminary data.</text>
</comment>
<sequence length="245" mass="26523">MPIAVKKNPLSLVGAVIHPVPKLRKKQKLDDAESTIPEAIGYWGKPKEIDGAKYDFLCVRATLRSLKPGGEQFNEEFMVDSGSDVVTARQELLNKLDLELIGTIQSRGVHSTVEKQLYKAMLVIGSEKVEIEIMAEPYESIGNRVMRRFKHLIDSSVHYWLPANKMAPSSSSGNSGDTSNDTPDTDEDEGSGEETTGSSTTTVTGKKATDKGKGKKPAESTVDIQQSAASSSQSQRENPGPSTSP</sequence>
<accession>A0A2G8KNT2</accession>
<proteinExistence type="predicted"/>
<evidence type="ECO:0000256" key="1">
    <source>
        <dbReference type="SAM" id="MobiDB-lite"/>
    </source>
</evidence>
<evidence type="ECO:0000313" key="3">
    <source>
        <dbReference type="Proteomes" id="UP000230750"/>
    </source>
</evidence>
<evidence type="ECO:0000313" key="2">
    <source>
        <dbReference type="EMBL" id="PIK49663.1"/>
    </source>
</evidence>
<feature type="compositionally biased region" description="Low complexity" evidence="1">
    <location>
        <begin position="169"/>
        <end position="182"/>
    </location>
</feature>
<protein>
    <submittedName>
        <fullName evidence="2">Putative acidic leucine-rich nuclear phosphoprotein 32 family member E-like isoform X1</fullName>
    </submittedName>
</protein>
<feature type="compositionally biased region" description="Low complexity" evidence="1">
    <location>
        <begin position="225"/>
        <end position="235"/>
    </location>
</feature>
<name>A0A2G8KNT2_STIJA</name>
<dbReference type="Proteomes" id="UP000230750">
    <property type="component" value="Unassembled WGS sequence"/>
</dbReference>
<feature type="region of interest" description="Disordered" evidence="1">
    <location>
        <begin position="167"/>
        <end position="245"/>
    </location>
</feature>